<dbReference type="Gene3D" id="3.30.1490.300">
    <property type="match status" value="1"/>
</dbReference>
<dbReference type="InterPro" id="IPR050696">
    <property type="entry name" value="FtsA/MreB"/>
</dbReference>
<gene>
    <name evidence="2" type="ORF">DFO73_11196</name>
</gene>
<dbReference type="OrthoDB" id="9768127at2"/>
<dbReference type="SMART" id="SM00842">
    <property type="entry name" value="FtsA"/>
    <property type="match status" value="1"/>
</dbReference>
<dbReference type="RefSeq" id="WP_110066326.1">
    <property type="nucleotide sequence ID" value="NZ_QGTW01000011.1"/>
</dbReference>
<feature type="domain" description="SHS2" evidence="1">
    <location>
        <begin position="7"/>
        <end position="204"/>
    </location>
</feature>
<evidence type="ECO:0000313" key="3">
    <source>
        <dbReference type="Proteomes" id="UP000247150"/>
    </source>
</evidence>
<reference evidence="2 3" key="1">
    <citation type="submission" date="2018-05" db="EMBL/GenBank/DDBJ databases">
        <title>Freshwater and sediment microbial communities from various areas in North America, analyzing microbe dynamics in response to fracking.</title>
        <authorList>
            <person name="Lamendella R."/>
        </authorList>
    </citation>
    <scope>NUCLEOTIDE SEQUENCE [LARGE SCALE GENOMIC DNA]</scope>
    <source>
        <strain evidence="2 3">15_TX</strain>
    </source>
</reference>
<organism evidence="2 3">
    <name type="scientific">Cytobacillus oceanisediminis</name>
    <dbReference type="NCBI Taxonomy" id="665099"/>
    <lineage>
        <taxon>Bacteria</taxon>
        <taxon>Bacillati</taxon>
        <taxon>Bacillota</taxon>
        <taxon>Bacilli</taxon>
        <taxon>Bacillales</taxon>
        <taxon>Bacillaceae</taxon>
        <taxon>Cytobacillus</taxon>
    </lineage>
</organism>
<keyword evidence="2" id="KW-0131">Cell cycle</keyword>
<dbReference type="Pfam" id="PF11104">
    <property type="entry name" value="PilM_2"/>
    <property type="match status" value="1"/>
</dbReference>
<proteinExistence type="predicted"/>
<sequence>MYDQKKLFALDIGTRSVVGIILEEHEGQYHAQDIVVKEHAERAMLDGQIHDILAVSRIISEIRGELETKHGPLKKVCVAAAGRALRTEWAQASININGKPMMQKQDILHLELSAVQLAQAIVAEKHEIEKSYYYYCVGYSVLYYRLDGEEIGNLIDQQGEEASVEIIATFLPKVVVESLISALQRAGLEMEALTLEPIAAINVLIPPSMRRLNVALVDIGAGTSDIAITDMGTVIAYGMVPVAGDEITEAVSDHLLLDFPLAEKAKRDLHVHDTITVTDILGFETEISKVDLVEQISPALDRLADSICSEILNLNNRPPKAVMLVGGGSLTPDLPARIARKLSLPENRVAIRGIDAINELTVSDIIDKGPELVTPIGIAIAAQKSPVHYCTVYVNEQPVRLFEVKKLTVGDCLLAAGVKMNKLYGKPGLAMIVSVNAQNITIPGGYGEPPAILRNGISSSLEEEVAAGDQITVKIGRDGLSAEVRIGDLIDEIPVKSVTINSHNYTIQTEITCNGIPAAADQVLRDRDKIECRIPETVEEILNALDLKELLKELKPFQIKMNGKETFLPRLSGKVLRNGMEVKHHKTIEDGDNLLIQKRGTPTVKEIAELKQLILSKSIPVIFNGKKIELSRTMTEFHREGTALSENDRISDGDVLTVLHKKISPFIFQDLFNHVEIEMPRDSAGKFVLLKNGEKTTFHDPIEPGDDLKIVWPAINKKSSKLKPI</sequence>
<dbReference type="PANTHER" id="PTHR32432:SF3">
    <property type="entry name" value="ETHANOLAMINE UTILIZATION PROTEIN EUTJ"/>
    <property type="match status" value="1"/>
</dbReference>
<dbReference type="PANTHER" id="PTHR32432">
    <property type="entry name" value="CELL DIVISION PROTEIN FTSA-RELATED"/>
    <property type="match status" value="1"/>
</dbReference>
<evidence type="ECO:0000313" key="2">
    <source>
        <dbReference type="EMBL" id="PWW26158.1"/>
    </source>
</evidence>
<accession>A0A2V2ZS68</accession>
<comment type="caution">
    <text evidence="2">The sequence shown here is derived from an EMBL/GenBank/DDBJ whole genome shotgun (WGS) entry which is preliminary data.</text>
</comment>
<dbReference type="GO" id="GO:0051301">
    <property type="term" value="P:cell division"/>
    <property type="evidence" value="ECO:0007669"/>
    <property type="project" value="UniProtKB-KW"/>
</dbReference>
<dbReference type="InterPro" id="IPR043129">
    <property type="entry name" value="ATPase_NBD"/>
</dbReference>
<name>A0A2V2ZS68_9BACI</name>
<dbReference type="CDD" id="cd24004">
    <property type="entry name" value="ASKHA_NBD_PilM-like"/>
    <property type="match status" value="1"/>
</dbReference>
<dbReference type="Gene3D" id="3.30.420.40">
    <property type="match status" value="2"/>
</dbReference>
<dbReference type="InterPro" id="IPR005883">
    <property type="entry name" value="PilM"/>
</dbReference>
<protein>
    <submittedName>
        <fullName evidence="2">Cell division protein FtsA</fullName>
    </submittedName>
</protein>
<evidence type="ECO:0000259" key="1">
    <source>
        <dbReference type="SMART" id="SM00842"/>
    </source>
</evidence>
<dbReference type="SUPFAM" id="SSF53067">
    <property type="entry name" value="Actin-like ATPase domain"/>
    <property type="match status" value="2"/>
</dbReference>
<dbReference type="EMBL" id="QGTW01000011">
    <property type="protein sequence ID" value="PWW26158.1"/>
    <property type="molecule type" value="Genomic_DNA"/>
</dbReference>
<keyword evidence="2" id="KW-0132">Cell division</keyword>
<dbReference type="Proteomes" id="UP000247150">
    <property type="component" value="Unassembled WGS sequence"/>
</dbReference>
<dbReference type="InterPro" id="IPR003494">
    <property type="entry name" value="SHS2_FtsA"/>
</dbReference>
<dbReference type="AlphaFoldDB" id="A0A2V2ZS68"/>